<keyword evidence="2" id="KW-0238">DNA-binding</keyword>
<dbReference type="PROSITE" id="PS00041">
    <property type="entry name" value="HTH_ARAC_FAMILY_1"/>
    <property type="match status" value="1"/>
</dbReference>
<dbReference type="GO" id="GO:0003700">
    <property type="term" value="F:DNA-binding transcription factor activity"/>
    <property type="evidence" value="ECO:0007669"/>
    <property type="project" value="InterPro"/>
</dbReference>
<dbReference type="Pfam" id="PF12833">
    <property type="entry name" value="HTH_18"/>
    <property type="match status" value="1"/>
</dbReference>
<dbReference type="InterPro" id="IPR018062">
    <property type="entry name" value="HTH_AraC-typ_CS"/>
</dbReference>
<dbReference type="KEGG" id="sgrg:L0C25_22380"/>
<gene>
    <name evidence="5" type="ORF">L0C25_22380</name>
</gene>
<dbReference type="Pfam" id="PF12852">
    <property type="entry name" value="Cupin_6"/>
    <property type="match status" value="1"/>
</dbReference>
<keyword evidence="1" id="KW-0805">Transcription regulation</keyword>
<sequence>MDVLSDVLLSVRLTGAVFFDVDARSPFVTESPSVASLDREVLSGAEQVIAFHVVTQGSCWAEIIDGGEPPVALQAGDMVAFPAGDANVMASAPGMRGIPDPSLYRRPPDRTLPFSLRMSQESTADRTRFVCGFLGCDTRPFNPLLDSLPRIVHSPVSAQSRQWVASLIDAAVQTSGGEAGSGREAMLAKLAELMFVEALRSHLAELGDDERGWLAGVRHPQVGAALRLMHGRAAAPWTMERLAHEVGMSRSSFAEQFTTYVGIPPMQYLARWRLQLAARLLESGTLSVAQAATAVGYQSEAAFNRAFKREVGEAPGAWRRGQGRYLHPPLAP</sequence>
<feature type="domain" description="HTH araC/xylS-type" evidence="4">
    <location>
        <begin position="223"/>
        <end position="321"/>
    </location>
</feature>
<dbReference type="Gene3D" id="1.10.10.60">
    <property type="entry name" value="Homeodomain-like"/>
    <property type="match status" value="2"/>
</dbReference>
<dbReference type="GO" id="GO:0043565">
    <property type="term" value="F:sequence-specific DNA binding"/>
    <property type="evidence" value="ECO:0007669"/>
    <property type="project" value="InterPro"/>
</dbReference>
<keyword evidence="6" id="KW-1185">Reference proteome</keyword>
<dbReference type="SUPFAM" id="SSF46689">
    <property type="entry name" value="Homeodomain-like"/>
    <property type="match status" value="2"/>
</dbReference>
<evidence type="ECO:0000256" key="3">
    <source>
        <dbReference type="ARBA" id="ARBA00023163"/>
    </source>
</evidence>
<evidence type="ECO:0000256" key="1">
    <source>
        <dbReference type="ARBA" id="ARBA00023015"/>
    </source>
</evidence>
<dbReference type="PANTHER" id="PTHR46796:SF7">
    <property type="entry name" value="ARAC FAMILY TRANSCRIPTIONAL REGULATOR"/>
    <property type="match status" value="1"/>
</dbReference>
<dbReference type="InterPro" id="IPR050204">
    <property type="entry name" value="AraC_XylS_family_regulators"/>
</dbReference>
<dbReference type="PROSITE" id="PS01124">
    <property type="entry name" value="HTH_ARAC_FAMILY_2"/>
    <property type="match status" value="1"/>
</dbReference>
<dbReference type="RefSeq" id="WP_271634025.1">
    <property type="nucleotide sequence ID" value="NZ_CP094970.1"/>
</dbReference>
<dbReference type="InterPro" id="IPR009057">
    <property type="entry name" value="Homeodomain-like_sf"/>
</dbReference>
<dbReference type="Proteomes" id="UP001164390">
    <property type="component" value="Chromosome"/>
</dbReference>
<evidence type="ECO:0000313" key="6">
    <source>
        <dbReference type="Proteomes" id="UP001164390"/>
    </source>
</evidence>
<dbReference type="SMART" id="SM00342">
    <property type="entry name" value="HTH_ARAC"/>
    <property type="match status" value="1"/>
</dbReference>
<evidence type="ECO:0000313" key="5">
    <source>
        <dbReference type="EMBL" id="UYM05229.1"/>
    </source>
</evidence>
<dbReference type="InterPro" id="IPR018060">
    <property type="entry name" value="HTH_AraC"/>
</dbReference>
<evidence type="ECO:0000259" key="4">
    <source>
        <dbReference type="PROSITE" id="PS01124"/>
    </source>
</evidence>
<evidence type="ECO:0000256" key="2">
    <source>
        <dbReference type="ARBA" id="ARBA00023125"/>
    </source>
</evidence>
<proteinExistence type="predicted"/>
<dbReference type="PANTHER" id="PTHR46796">
    <property type="entry name" value="HTH-TYPE TRANSCRIPTIONAL ACTIVATOR RHAS-RELATED"/>
    <property type="match status" value="1"/>
</dbReference>
<keyword evidence="3" id="KW-0804">Transcription</keyword>
<organism evidence="5 6">
    <name type="scientific">Solicola gregarius</name>
    <dbReference type="NCBI Taxonomy" id="2908642"/>
    <lineage>
        <taxon>Bacteria</taxon>
        <taxon>Bacillati</taxon>
        <taxon>Actinomycetota</taxon>
        <taxon>Actinomycetes</taxon>
        <taxon>Propionibacteriales</taxon>
        <taxon>Nocardioidaceae</taxon>
        <taxon>Solicola</taxon>
    </lineage>
</organism>
<dbReference type="InterPro" id="IPR032783">
    <property type="entry name" value="AraC_lig"/>
</dbReference>
<accession>A0AA46TH30</accession>
<protein>
    <submittedName>
        <fullName evidence="5">AraC family transcriptional regulator</fullName>
    </submittedName>
</protein>
<name>A0AA46TH30_9ACTN</name>
<reference evidence="5" key="1">
    <citation type="submission" date="2022-01" db="EMBL/GenBank/DDBJ databases">
        <title>Nocardioidaceae gen. sp. A5X3R13.</title>
        <authorList>
            <person name="Lopez Marin M.A."/>
            <person name="Uhlik O."/>
        </authorList>
    </citation>
    <scope>NUCLEOTIDE SEQUENCE</scope>
    <source>
        <strain evidence="5">A5X3R13</strain>
    </source>
</reference>
<dbReference type="EMBL" id="CP094970">
    <property type="protein sequence ID" value="UYM05229.1"/>
    <property type="molecule type" value="Genomic_DNA"/>
</dbReference>
<dbReference type="AlphaFoldDB" id="A0AA46TH30"/>